<dbReference type="RefSeq" id="WP_055154056.1">
    <property type="nucleotide sequence ID" value="NZ_CYZU01000031.1"/>
</dbReference>
<evidence type="ECO:0000313" key="2">
    <source>
        <dbReference type="EMBL" id="CUO73053.1"/>
    </source>
</evidence>
<feature type="domain" description="Streptococcal pilin isopeptide linkage" evidence="1">
    <location>
        <begin position="56"/>
        <end position="163"/>
    </location>
</feature>
<dbReference type="NCBIfam" id="TIGR03786">
    <property type="entry name" value="strep_pil_rpt"/>
    <property type="match status" value="1"/>
</dbReference>
<dbReference type="Pfam" id="PF12892">
    <property type="entry name" value="FctA"/>
    <property type="match status" value="1"/>
</dbReference>
<dbReference type="Proteomes" id="UP000095544">
    <property type="component" value="Unassembled WGS sequence"/>
</dbReference>
<dbReference type="InterPro" id="IPR022464">
    <property type="entry name" value="Strep_pil_isopept_link"/>
</dbReference>
<dbReference type="InterPro" id="IPR038174">
    <property type="entry name" value="Strep_pil_link_sf"/>
</dbReference>
<dbReference type="STRING" id="39482.ERS852491_03106"/>
<gene>
    <name evidence="2" type="ORF">ERS852491_03106</name>
</gene>
<sequence>MRKGVHFIQMIQRFKNKYLGMIVSLMMAVLFVPGIVHAEGYSCIVSIPVEMEVSGENAPAEDFVIVLEAAGEDVPMSEETQITINGSGRGQFEPITYMVPGDYQYWIYQKAGTTQNYTYDDAAYTVTVRVINDGKGGLAAEIWAIEDGQQNKTDRIVFANNYKEPEKEEPAKDTVKTGDTANAAVPTVAAVAALVTITTVWKTKKHSSE</sequence>
<name>A0A174HDT1_9FIRM</name>
<evidence type="ECO:0000313" key="3">
    <source>
        <dbReference type="Proteomes" id="UP000095544"/>
    </source>
</evidence>
<proteinExistence type="predicted"/>
<dbReference type="OrthoDB" id="1780003at2"/>
<dbReference type="Gene3D" id="2.60.40.3050">
    <property type="match status" value="1"/>
</dbReference>
<reference evidence="2 3" key="1">
    <citation type="submission" date="2015-09" db="EMBL/GenBank/DDBJ databases">
        <authorList>
            <consortium name="Pathogen Informatics"/>
        </authorList>
    </citation>
    <scope>NUCLEOTIDE SEQUENCE [LARGE SCALE GENOMIC DNA]</scope>
    <source>
        <strain evidence="2 3">2789STDY5834876</strain>
    </source>
</reference>
<protein>
    <submittedName>
        <fullName evidence="2">Streptococcal pilin isopeptide linkage domain</fullName>
    </submittedName>
</protein>
<accession>A0A174HDT1</accession>
<evidence type="ECO:0000259" key="1">
    <source>
        <dbReference type="Pfam" id="PF12892"/>
    </source>
</evidence>
<dbReference type="AlphaFoldDB" id="A0A174HDT1"/>
<dbReference type="EMBL" id="CYZU01000031">
    <property type="protein sequence ID" value="CUO73053.1"/>
    <property type="molecule type" value="Genomic_DNA"/>
</dbReference>
<organism evidence="2 3">
    <name type="scientific">Faecalicatena contorta</name>
    <dbReference type="NCBI Taxonomy" id="39482"/>
    <lineage>
        <taxon>Bacteria</taxon>
        <taxon>Bacillati</taxon>
        <taxon>Bacillota</taxon>
        <taxon>Clostridia</taxon>
        <taxon>Lachnospirales</taxon>
        <taxon>Lachnospiraceae</taxon>
        <taxon>Faecalicatena</taxon>
    </lineage>
</organism>